<name>A0ABU9H610_9GAMM</name>
<accession>A0ABU9H610</accession>
<dbReference type="PANTHER" id="PTHR44520:SF2">
    <property type="entry name" value="RESPONSE REGULATOR RCP1"/>
    <property type="match status" value="1"/>
</dbReference>
<evidence type="ECO:0000256" key="1">
    <source>
        <dbReference type="PROSITE-ProRule" id="PRU00169"/>
    </source>
</evidence>
<keyword evidence="4" id="KW-1185">Reference proteome</keyword>
<gene>
    <name evidence="3" type="ORF">V6257_20090</name>
</gene>
<dbReference type="InterPro" id="IPR011006">
    <property type="entry name" value="CheY-like_superfamily"/>
</dbReference>
<proteinExistence type="predicted"/>
<keyword evidence="1" id="KW-0597">Phosphoprotein</keyword>
<protein>
    <submittedName>
        <fullName evidence="3">Response regulator</fullName>
    </submittedName>
</protein>
<evidence type="ECO:0000259" key="2">
    <source>
        <dbReference type="PROSITE" id="PS50110"/>
    </source>
</evidence>
<organism evidence="3 4">
    <name type="scientific">Pseudoalteromonas issachenkonii</name>
    <dbReference type="NCBI Taxonomy" id="152297"/>
    <lineage>
        <taxon>Bacteria</taxon>
        <taxon>Pseudomonadati</taxon>
        <taxon>Pseudomonadota</taxon>
        <taxon>Gammaproteobacteria</taxon>
        <taxon>Alteromonadales</taxon>
        <taxon>Pseudoalteromonadaceae</taxon>
        <taxon>Pseudoalteromonas</taxon>
    </lineage>
</organism>
<comment type="caution">
    <text evidence="3">The sequence shown here is derived from an EMBL/GenBank/DDBJ whole genome shotgun (WGS) entry which is preliminary data.</text>
</comment>
<evidence type="ECO:0000313" key="4">
    <source>
        <dbReference type="Proteomes" id="UP001371391"/>
    </source>
</evidence>
<dbReference type="InterPro" id="IPR052893">
    <property type="entry name" value="TCS_response_regulator"/>
</dbReference>
<feature type="domain" description="Response regulatory" evidence="2">
    <location>
        <begin position="1"/>
        <end position="97"/>
    </location>
</feature>
<dbReference type="RefSeq" id="WP_341604100.1">
    <property type="nucleotide sequence ID" value="NZ_JBAKAW010000042.1"/>
</dbReference>
<dbReference type="Gene3D" id="3.40.50.2300">
    <property type="match status" value="1"/>
</dbReference>
<evidence type="ECO:0000313" key="3">
    <source>
        <dbReference type="EMBL" id="MEL0657315.1"/>
    </source>
</evidence>
<dbReference type="Pfam" id="PF00072">
    <property type="entry name" value="Response_reg"/>
    <property type="match status" value="1"/>
</dbReference>
<dbReference type="PANTHER" id="PTHR44520">
    <property type="entry name" value="RESPONSE REGULATOR RCP1-RELATED"/>
    <property type="match status" value="1"/>
</dbReference>
<dbReference type="EMBL" id="JBAKAW010000042">
    <property type="protein sequence ID" value="MEL0657315.1"/>
    <property type="molecule type" value="Genomic_DNA"/>
</dbReference>
<dbReference type="InterPro" id="IPR001789">
    <property type="entry name" value="Sig_transdc_resp-reg_receiver"/>
</dbReference>
<sequence length="97" mass="11462">LIVDDNEVDRYILKRLIKQAKLELTIYEKKEGQEALEFLENYESNRIKYTDGFPPIHIFLDINMPKVNGIQFLEEFSKLRKKIEISSCVVMMFSSSE</sequence>
<feature type="non-terminal residue" evidence="3">
    <location>
        <position position="1"/>
    </location>
</feature>
<feature type="non-terminal residue" evidence="3">
    <location>
        <position position="97"/>
    </location>
</feature>
<reference evidence="3 4" key="1">
    <citation type="submission" date="2024-02" db="EMBL/GenBank/DDBJ databases">
        <title>Bacteria isolated from the canopy kelp, Nereocystis luetkeana.</title>
        <authorList>
            <person name="Pfister C.A."/>
            <person name="Younker I.T."/>
            <person name="Light S.H."/>
        </authorList>
    </citation>
    <scope>NUCLEOTIDE SEQUENCE [LARGE SCALE GENOMIC DNA]</scope>
    <source>
        <strain evidence="3 4">TI.1.03</strain>
    </source>
</reference>
<feature type="modified residue" description="4-aspartylphosphate" evidence="1">
    <location>
        <position position="61"/>
    </location>
</feature>
<dbReference type="SUPFAM" id="SSF52172">
    <property type="entry name" value="CheY-like"/>
    <property type="match status" value="1"/>
</dbReference>
<dbReference type="PROSITE" id="PS50110">
    <property type="entry name" value="RESPONSE_REGULATORY"/>
    <property type="match status" value="1"/>
</dbReference>
<dbReference type="Proteomes" id="UP001371391">
    <property type="component" value="Unassembled WGS sequence"/>
</dbReference>